<dbReference type="EMBL" id="QQTP01000030">
    <property type="protein sequence ID" value="RDJ19706.1"/>
    <property type="molecule type" value="Genomic_DNA"/>
</dbReference>
<reference evidence="2" key="1">
    <citation type="submission" date="2018-07" db="EMBL/GenBank/DDBJ databases">
        <authorList>
            <person name="Safronova V.I."/>
            <person name="Chirak E.R."/>
            <person name="Sazanova A.L."/>
        </authorList>
    </citation>
    <scope>NUCLEOTIDE SEQUENCE [LARGE SCALE GENOMIC DNA]</scope>
    <source>
        <strain evidence="2">RCAM04685</strain>
    </source>
</reference>
<dbReference type="InterPro" id="IPR045932">
    <property type="entry name" value="DUF6352"/>
</dbReference>
<evidence type="ECO:0000313" key="1">
    <source>
        <dbReference type="EMBL" id="RDJ19706.1"/>
    </source>
</evidence>
<dbReference type="RefSeq" id="WP_114832796.1">
    <property type="nucleotide sequence ID" value="NZ_QQTO01000024.1"/>
</dbReference>
<dbReference type="AlphaFoldDB" id="A0A370KXN5"/>
<dbReference type="Proteomes" id="UP000255207">
    <property type="component" value="Unassembled WGS sequence"/>
</dbReference>
<proteinExistence type="predicted"/>
<dbReference type="Pfam" id="PF19879">
    <property type="entry name" value="DUF6352"/>
    <property type="match status" value="1"/>
</dbReference>
<sequence length="346" mass="38570">MSLETRTVTEFWVSSGHHMTRRTEGGGLAITDEMILAYLARPELVPPEEACEAERGLHALLMKEPRHPVTRAMVEAVADADARENWQFMIGFRDRLIAHPSLEAAYLAIVRKGAQRIPPLFLNQLVHLILRNALDGCEDPFILRAAELLFRAQKGSLKDDTLLLADQELIEELDAERQSLLHTAPLAAMMGQDALSELDVMTEETAPSYWSRSDAFSMVLNIGGDARSREAFCRVLETWIAHMLGVETRIAPAERVEDADWRWFVGLDAEATAIGNRLWRGEEPDATERARICGLFRLDFADPRAVDPKIAGKPVYLIMALTEDMILRVKPQNLIVGLPLAGALAA</sequence>
<comment type="caution">
    <text evidence="1">The sequence shown here is derived from an EMBL/GenBank/DDBJ whole genome shotgun (WGS) entry which is preliminary data.</text>
</comment>
<gene>
    <name evidence="1" type="ORF">DWE98_28455</name>
</gene>
<keyword evidence="2" id="KW-1185">Reference proteome</keyword>
<organism evidence="1 2">
    <name type="scientific">Bosea caraganae</name>
    <dbReference type="NCBI Taxonomy" id="2763117"/>
    <lineage>
        <taxon>Bacteria</taxon>
        <taxon>Pseudomonadati</taxon>
        <taxon>Pseudomonadota</taxon>
        <taxon>Alphaproteobacteria</taxon>
        <taxon>Hyphomicrobiales</taxon>
        <taxon>Boseaceae</taxon>
        <taxon>Bosea</taxon>
    </lineage>
</organism>
<protein>
    <submittedName>
        <fullName evidence="1">Uncharacterized protein</fullName>
    </submittedName>
</protein>
<dbReference type="OrthoDB" id="7062302at2"/>
<name>A0A370KXN5_9HYPH</name>
<evidence type="ECO:0000313" key="2">
    <source>
        <dbReference type="Proteomes" id="UP000255207"/>
    </source>
</evidence>
<accession>A0A370KXN5</accession>